<organism evidence="3 4">
    <name type="scientific">Micromonospora olivasterospora</name>
    <dbReference type="NCBI Taxonomy" id="1880"/>
    <lineage>
        <taxon>Bacteria</taxon>
        <taxon>Bacillati</taxon>
        <taxon>Actinomycetota</taxon>
        <taxon>Actinomycetes</taxon>
        <taxon>Micromonosporales</taxon>
        <taxon>Micromonosporaceae</taxon>
        <taxon>Micromonospora</taxon>
    </lineage>
</organism>
<evidence type="ECO:0000256" key="1">
    <source>
        <dbReference type="SAM" id="MobiDB-lite"/>
    </source>
</evidence>
<dbReference type="Pfam" id="PF19197">
    <property type="entry name" value="DUF5872"/>
    <property type="match status" value="1"/>
</dbReference>
<dbReference type="EMBL" id="VLKE01000001">
    <property type="protein sequence ID" value="TWH70768.1"/>
    <property type="molecule type" value="Genomic_DNA"/>
</dbReference>
<evidence type="ECO:0000259" key="2">
    <source>
        <dbReference type="Pfam" id="PF19197"/>
    </source>
</evidence>
<reference evidence="3 4" key="1">
    <citation type="submission" date="2019-07" db="EMBL/GenBank/DDBJ databases">
        <title>R&amp;d 2014.</title>
        <authorList>
            <person name="Klenk H.-P."/>
        </authorList>
    </citation>
    <scope>NUCLEOTIDE SEQUENCE [LARGE SCALE GENOMIC DNA]</scope>
    <source>
        <strain evidence="3 4">DSM 43868</strain>
    </source>
</reference>
<feature type="compositionally biased region" description="Basic and acidic residues" evidence="1">
    <location>
        <begin position="123"/>
        <end position="132"/>
    </location>
</feature>
<protein>
    <recommendedName>
        <fullName evidence="2">DUF5872 domain-containing protein</fullName>
    </recommendedName>
</protein>
<proteinExistence type="predicted"/>
<feature type="region of interest" description="Disordered" evidence="1">
    <location>
        <begin position="44"/>
        <end position="157"/>
    </location>
</feature>
<dbReference type="AlphaFoldDB" id="A0A562IIU5"/>
<feature type="domain" description="DUF5872" evidence="2">
    <location>
        <begin position="33"/>
        <end position="102"/>
    </location>
</feature>
<feature type="compositionally biased region" description="Basic and acidic residues" evidence="1">
    <location>
        <begin position="65"/>
        <end position="107"/>
    </location>
</feature>
<name>A0A562IIU5_MICOL</name>
<accession>A0A562IIU5</accession>
<dbReference type="InterPro" id="IPR043803">
    <property type="entry name" value="DUF5872"/>
</dbReference>
<keyword evidence="4" id="KW-1185">Reference proteome</keyword>
<sequence>MSQLRVVEKCAVPHVFTPLRTGYRHVMARYTKPELREQIKNEIRASDKGGKRGQWSARKSQLLTKEYERRGGGYQGPKDERQRSLQRWGAEDWQTREGSTRARRNGETSRYLPAQAWEELSEEERRATDTKKRQASKSGKQYVANTAPAKRARRDATAAERLADVPVAEATRLVRGLDADQLRAALRRERGGRARKTLIRRLESELHRR</sequence>
<evidence type="ECO:0000313" key="3">
    <source>
        <dbReference type="EMBL" id="TWH70768.1"/>
    </source>
</evidence>
<comment type="caution">
    <text evidence="3">The sequence shown here is derived from an EMBL/GenBank/DDBJ whole genome shotgun (WGS) entry which is preliminary data.</text>
</comment>
<gene>
    <name evidence="3" type="ORF">JD77_05793</name>
</gene>
<dbReference type="Proteomes" id="UP000319825">
    <property type="component" value="Unassembled WGS sequence"/>
</dbReference>
<evidence type="ECO:0000313" key="4">
    <source>
        <dbReference type="Proteomes" id="UP000319825"/>
    </source>
</evidence>